<dbReference type="GO" id="GO:0006302">
    <property type="term" value="P:double-strand break repair"/>
    <property type="evidence" value="ECO:0007669"/>
    <property type="project" value="InterPro"/>
</dbReference>
<dbReference type="InterPro" id="IPR038729">
    <property type="entry name" value="Rad50/SbcC_AAA"/>
</dbReference>
<proteinExistence type="inferred from homology"/>
<dbReference type="Gene3D" id="3.40.50.300">
    <property type="entry name" value="P-loop containing nucleotide triphosphate hydrolases"/>
    <property type="match status" value="2"/>
</dbReference>
<feature type="coiled-coil region" evidence="4">
    <location>
        <begin position="690"/>
        <end position="724"/>
    </location>
</feature>
<dbReference type="SUPFAM" id="SSF52540">
    <property type="entry name" value="P-loop containing nucleoside triphosphate hydrolases"/>
    <property type="match status" value="1"/>
</dbReference>
<dbReference type="Pfam" id="PF13476">
    <property type="entry name" value="AAA_23"/>
    <property type="match status" value="1"/>
</dbReference>
<protein>
    <recommendedName>
        <fullName evidence="3">Nuclease SbcCD subunit C</fullName>
    </recommendedName>
</protein>
<sequence length="1044" mass="120144">MRPLKLTMSAFGPYAGVEIIDFEKLKDKNIFLITGPTGAGKTTIFDALSYALFGEASGSSRDKDSLRSDFALPETVTYIELEFGLRGKVYKITRFPQQERKKARGEGFVSKNSEAHLILPDGDIITKVNNVDEKISGILGINKNQFRQIVMLPQGEFRKLLEADSAEREGIFRKIFGTETFETIQRKLDEQKKSIYKKIEETKTKRDTHVKHIETGEDELLIKLVNAKDLNITEIINETIELIKKDERDSKEIDEEVKELRTSQEKVQKSIVEGEEINRKLKEKYDLEKQYELDLLRDEEYKQKQIQLEKGRRAREVKLVEDSLRERENNLKLKEIQYKGAEKKLKEAESNLLLWEKQLKEQEGKEGDRKKLADSINTLKNQQEKVKDYELKSSKIIELREELKNKDNYLKKVKLTIADEKNKLEKTNKDLLESQKAETEKEKLDKTVYEKELVLKDMRLLYKKTGEYIDTVDKHKEISKSFEEFEKKYIGYKNSYELLEDNFRRGQAGLLAKDLEEGIPCPVCGATNHPKLAQLIDGVPTEEKLKEVKVEFEKLREEREKKLQVLSDLNGIIKSSKELLLELKDKQKELLGELSSIAEKDMLNYLVNKGTKTSEELNVLKEDQVKLVKLIEKKGMLEDTIIKLGNSIKEKEDLLQVLEKEYTEFYGKVESEEKLLISIEKEIPQEIRSSNKLLLKIKELENALIGLENAYKKAQENYNKAKTDHASSLSDKSGKAKNVQEAIKEVEACQYGLDNKIKDTGFEDCNQYALFRMAEEEITLLEKDIVEYYQNLKSLKDRFEKARKDVEGLSEISLEKLKESLNDLKLQQQKLEEREKTIYSRVNNNRKALKEIQNIGQLIKDDEEKYSVVGELARVANGDNRERITFERYVLAAYFDEIIKAANIRLNKMAVGRFVLKRKEEKGKGRKQEGLELEVFDNYTGKSRHVKTLSGGESFKASLALALGLADVVQSYAGGISLDTMFVDEGFGTLDPESLDNAIQCLINLQKGGRLVGIISHVPELKERIDARLEITPAKEGSKAKFIV</sequence>
<comment type="subunit">
    <text evidence="2">Heterodimer of SbcC and SbcD.</text>
</comment>
<feature type="domain" description="Rad50/SbcC-type AAA" evidence="5">
    <location>
        <begin position="5"/>
        <end position="205"/>
    </location>
</feature>
<dbReference type="Proteomes" id="UP000076603">
    <property type="component" value="Unassembled WGS sequence"/>
</dbReference>
<dbReference type="PATRIC" id="fig|1121326.3.peg.3624"/>
<dbReference type="GO" id="GO:0016887">
    <property type="term" value="F:ATP hydrolysis activity"/>
    <property type="evidence" value="ECO:0007669"/>
    <property type="project" value="InterPro"/>
</dbReference>
<dbReference type="PANTHER" id="PTHR32114:SF2">
    <property type="entry name" value="ABC TRANSPORTER ABCH.3"/>
    <property type="match status" value="1"/>
</dbReference>
<dbReference type="InterPro" id="IPR027417">
    <property type="entry name" value="P-loop_NTPase"/>
</dbReference>
<evidence type="ECO:0000256" key="4">
    <source>
        <dbReference type="SAM" id="Coils"/>
    </source>
</evidence>
<feature type="coiled-coil region" evidence="4">
    <location>
        <begin position="324"/>
        <end position="442"/>
    </location>
</feature>
<feature type="coiled-coil region" evidence="4">
    <location>
        <begin position="771"/>
        <end position="837"/>
    </location>
</feature>
<organism evidence="6 7">
    <name type="scientific">Clostridium magnum DSM 2767</name>
    <dbReference type="NCBI Taxonomy" id="1121326"/>
    <lineage>
        <taxon>Bacteria</taxon>
        <taxon>Bacillati</taxon>
        <taxon>Bacillota</taxon>
        <taxon>Clostridia</taxon>
        <taxon>Eubacteriales</taxon>
        <taxon>Clostridiaceae</taxon>
        <taxon>Clostridium</taxon>
    </lineage>
</organism>
<keyword evidence="7" id="KW-1185">Reference proteome</keyword>
<dbReference type="OrthoDB" id="9795626at2"/>
<evidence type="ECO:0000256" key="2">
    <source>
        <dbReference type="ARBA" id="ARBA00011322"/>
    </source>
</evidence>
<dbReference type="Pfam" id="PF13558">
    <property type="entry name" value="SbcC_Walker_B"/>
    <property type="match status" value="1"/>
</dbReference>
<dbReference type="AlphaFoldDB" id="A0A162S238"/>
<reference evidence="6 7" key="1">
    <citation type="submission" date="2016-04" db="EMBL/GenBank/DDBJ databases">
        <title>Genome sequence of Clostridium magnum DSM 2767.</title>
        <authorList>
            <person name="Poehlein A."/>
            <person name="Uhlig R."/>
            <person name="Fischer R."/>
            <person name="Bahl H."/>
            <person name="Daniel R."/>
        </authorList>
    </citation>
    <scope>NUCLEOTIDE SEQUENCE [LARGE SCALE GENOMIC DNA]</scope>
    <source>
        <strain evidence="6 7">DSM 2767</strain>
    </source>
</reference>
<dbReference type="EMBL" id="LWAE01000004">
    <property type="protein sequence ID" value="KZL90680.1"/>
    <property type="molecule type" value="Genomic_DNA"/>
</dbReference>
<evidence type="ECO:0000256" key="3">
    <source>
        <dbReference type="ARBA" id="ARBA00013368"/>
    </source>
</evidence>
<evidence type="ECO:0000313" key="6">
    <source>
        <dbReference type="EMBL" id="KZL90680.1"/>
    </source>
</evidence>
<evidence type="ECO:0000256" key="1">
    <source>
        <dbReference type="ARBA" id="ARBA00006930"/>
    </source>
</evidence>
<gene>
    <name evidence="6" type="primary">sbcC</name>
    <name evidence="6" type="ORF">CLMAG_35800</name>
</gene>
<comment type="similarity">
    <text evidence="1">Belongs to the SMC family. SbcC subfamily.</text>
</comment>
<evidence type="ECO:0000259" key="5">
    <source>
        <dbReference type="Pfam" id="PF13476"/>
    </source>
</evidence>
<accession>A0A162S238</accession>
<comment type="caution">
    <text evidence="6">The sequence shown here is derived from an EMBL/GenBank/DDBJ whole genome shotgun (WGS) entry which is preliminary data.</text>
</comment>
<evidence type="ECO:0000313" key="7">
    <source>
        <dbReference type="Proteomes" id="UP000076603"/>
    </source>
</evidence>
<keyword evidence="4" id="KW-0175">Coiled coil</keyword>
<dbReference type="STRING" id="1121326.CLMAG_35800"/>
<name>A0A162S238_9CLOT</name>
<dbReference type="PANTHER" id="PTHR32114">
    <property type="entry name" value="ABC TRANSPORTER ABCH.3"/>
    <property type="match status" value="1"/>
</dbReference>
<dbReference type="RefSeq" id="WP_066625260.1">
    <property type="nucleotide sequence ID" value="NZ_FQXL01000028.1"/>
</dbReference>